<dbReference type="SUPFAM" id="SSF82153">
    <property type="entry name" value="FAS1 domain"/>
    <property type="match status" value="2"/>
</dbReference>
<dbReference type="GO" id="GO:0030198">
    <property type="term" value="P:extracellular matrix organization"/>
    <property type="evidence" value="ECO:0007669"/>
    <property type="project" value="TreeGrafter"/>
</dbReference>
<dbReference type="InterPro" id="IPR050904">
    <property type="entry name" value="Adhesion/Biosynth-related"/>
</dbReference>
<dbReference type="GO" id="GO:0050839">
    <property type="term" value="F:cell adhesion molecule binding"/>
    <property type="evidence" value="ECO:0007669"/>
    <property type="project" value="TreeGrafter"/>
</dbReference>
<dbReference type="GO" id="GO:0005615">
    <property type="term" value="C:extracellular space"/>
    <property type="evidence" value="ECO:0007669"/>
    <property type="project" value="TreeGrafter"/>
</dbReference>
<reference evidence="1" key="1">
    <citation type="submission" date="2015-10" db="EMBL/GenBank/DDBJ databases">
        <title>EvidentialGene: Evidence-directed Construction of Complete mRNA Transcriptomes without Genomes.</title>
        <authorList>
            <person name="Gilbert D.G."/>
        </authorList>
    </citation>
    <scope>NUCLEOTIDE SEQUENCE</scope>
</reference>
<dbReference type="PROSITE" id="PS50213">
    <property type="entry name" value="FAS1"/>
    <property type="match status" value="2"/>
</dbReference>
<dbReference type="GO" id="GO:0007155">
    <property type="term" value="P:cell adhesion"/>
    <property type="evidence" value="ECO:0007669"/>
    <property type="project" value="TreeGrafter"/>
</dbReference>
<dbReference type="OrthoDB" id="286301at2759"/>
<dbReference type="FunFam" id="2.30.180.10:FF:000032">
    <property type="entry name" value="Fasciclin domain-containing protein, putative"/>
    <property type="match status" value="1"/>
</dbReference>
<dbReference type="InterPro" id="IPR000782">
    <property type="entry name" value="FAS1_domain"/>
</dbReference>
<dbReference type="Gene3D" id="2.30.180.10">
    <property type="entry name" value="FAS1 domain"/>
    <property type="match status" value="2"/>
</dbReference>
<dbReference type="GO" id="GO:0031012">
    <property type="term" value="C:extracellular matrix"/>
    <property type="evidence" value="ECO:0007669"/>
    <property type="project" value="TreeGrafter"/>
</dbReference>
<dbReference type="SMART" id="SM00554">
    <property type="entry name" value="FAS1"/>
    <property type="match status" value="2"/>
</dbReference>
<proteinExistence type="predicted"/>
<dbReference type="Pfam" id="PF02469">
    <property type="entry name" value="Fasciclin"/>
    <property type="match status" value="2"/>
</dbReference>
<organism evidence="1">
    <name type="scientific">Daphnia magna</name>
    <dbReference type="NCBI Taxonomy" id="35525"/>
    <lineage>
        <taxon>Eukaryota</taxon>
        <taxon>Metazoa</taxon>
        <taxon>Ecdysozoa</taxon>
        <taxon>Arthropoda</taxon>
        <taxon>Crustacea</taxon>
        <taxon>Branchiopoda</taxon>
        <taxon>Diplostraca</taxon>
        <taxon>Cladocera</taxon>
        <taxon>Anomopoda</taxon>
        <taxon>Daphniidae</taxon>
        <taxon>Daphnia</taxon>
    </lineage>
</organism>
<evidence type="ECO:0000313" key="1">
    <source>
        <dbReference type="EMBL" id="JAN50461.1"/>
    </source>
</evidence>
<name>A0A0P5YD00_9CRUS</name>
<dbReference type="PANTHER" id="PTHR10900:SF120">
    <property type="entry name" value="MUCIN-5AC-RELATED"/>
    <property type="match status" value="1"/>
</dbReference>
<dbReference type="InterPro" id="IPR036378">
    <property type="entry name" value="FAS1_dom_sf"/>
</dbReference>
<dbReference type="AlphaFoldDB" id="A0A0P5YD00"/>
<sequence>MPTANMNSIVALTCLLLASVLAVSARPQDASTMLKNTLTLANFTRLVDDLVKFDLADSVSKAGPKTIFAPSNQAFREMMMHNRPMTNNTEIMPKLLRRSFVVNRRIMPDDITNEMVIDTISGDQLRFNIYNTTMTVNGVIMTKEPLVVNNDVVVYRINSVILSSFTKGQNLMVMLEANKDRFSMLIRCIQDTGLTETLTKDGPFTLFAPTNEAFRSLPTEVLARLMASPEEMKRVLTGHVTKGTYFLGALDSKDSGTDSVLPTLDGGSNKIMISGRTIKVDGAPVITSADNIMADNGVIHAISRVLMPN</sequence>
<accession>A0A0P5YD00</accession>
<dbReference type="EMBL" id="GDIQ01044276">
    <property type="protein sequence ID" value="JAN50461.1"/>
    <property type="molecule type" value="Transcribed_RNA"/>
</dbReference>
<protein>
    <submittedName>
        <fullName evidence="1">Uncharacterized protein</fullName>
    </submittedName>
</protein>
<dbReference type="PANTHER" id="PTHR10900">
    <property type="entry name" value="PERIOSTIN-RELATED"/>
    <property type="match status" value="1"/>
</dbReference>